<dbReference type="GeneID" id="93839182"/>
<accession>A0AA89TX94</accession>
<dbReference type="AlphaFoldDB" id="A0AA89TX94"/>
<evidence type="ECO:0000313" key="2">
    <source>
        <dbReference type="EMBL" id="MBB5811753.1"/>
    </source>
</evidence>
<keyword evidence="3" id="KW-1185">Reference proteome</keyword>
<comment type="caution">
    <text evidence="2">The sequence shown here is derived from an EMBL/GenBank/DDBJ whole genome shotgun (WGS) entry which is preliminary data.</text>
</comment>
<name>A0AA89TX94_STRCU</name>
<reference evidence="2 3" key="1">
    <citation type="submission" date="2020-08" db="EMBL/GenBank/DDBJ databases">
        <title>Sequencing the genomes of 1000 actinobacteria strains.</title>
        <authorList>
            <person name="Klenk H.-P."/>
        </authorList>
    </citation>
    <scope>NUCLEOTIDE SEQUENCE [LARGE SCALE GENOMIC DNA]</scope>
    <source>
        <strain evidence="2 3">DSM 40129</strain>
    </source>
</reference>
<keyword evidence="1" id="KW-1133">Transmembrane helix</keyword>
<dbReference type="RefSeq" id="WP_311240977.1">
    <property type="nucleotide sequence ID" value="NZ_BAABFE010000011.1"/>
</dbReference>
<gene>
    <name evidence="2" type="ORF">HNR72_002781</name>
</gene>
<evidence type="ECO:0000256" key="1">
    <source>
        <dbReference type="SAM" id="Phobius"/>
    </source>
</evidence>
<keyword evidence="1" id="KW-0472">Membrane</keyword>
<sequence>MHSPGLVTAGYACFAAGALLLWPAFATLARIVAARCPGLAVWGGTLVILGLFARLYFAGVDQAAFQLAETRGLDEAVEIVATTYTDISYGPGRIPVSASACQYVGMVLLAIGAFRSGTFGSGRCLLFLWSGTLWGGVLKASQLFDGVVSNGVLCLVFVPLGIQVLRDAVPELRAGSGSVQSCRPIRWLSW</sequence>
<dbReference type="EMBL" id="JACHLX010000001">
    <property type="protein sequence ID" value="MBB5811753.1"/>
    <property type="molecule type" value="Genomic_DNA"/>
</dbReference>
<evidence type="ECO:0000313" key="3">
    <source>
        <dbReference type="Proteomes" id="UP000579531"/>
    </source>
</evidence>
<keyword evidence="1" id="KW-0812">Transmembrane</keyword>
<proteinExistence type="predicted"/>
<feature type="transmembrane region" description="Helical" evidence="1">
    <location>
        <begin position="39"/>
        <end position="57"/>
    </location>
</feature>
<dbReference type="Proteomes" id="UP000579531">
    <property type="component" value="Unassembled WGS sequence"/>
</dbReference>
<protein>
    <submittedName>
        <fullName evidence="2">Uncharacterized protein</fullName>
    </submittedName>
</protein>
<organism evidence="2 3">
    <name type="scientific">Streptomyces collinus</name>
    <dbReference type="NCBI Taxonomy" id="42684"/>
    <lineage>
        <taxon>Bacteria</taxon>
        <taxon>Bacillati</taxon>
        <taxon>Actinomycetota</taxon>
        <taxon>Actinomycetes</taxon>
        <taxon>Kitasatosporales</taxon>
        <taxon>Streptomycetaceae</taxon>
        <taxon>Streptomyces</taxon>
    </lineage>
</organism>